<dbReference type="Pfam" id="PF02504">
    <property type="entry name" value="FA_synthesis"/>
    <property type="match status" value="1"/>
</dbReference>
<name>A0A2S9YPM2_9BACT</name>
<dbReference type="SUPFAM" id="SSF53659">
    <property type="entry name" value="Isocitrate/Isopropylmalate dehydrogenase-like"/>
    <property type="match status" value="1"/>
</dbReference>
<keyword evidence="5 10" id="KW-0443">Lipid metabolism</keyword>
<dbReference type="PANTHER" id="PTHR30100">
    <property type="entry name" value="FATTY ACID/PHOSPHOLIPID SYNTHESIS PROTEIN PLSX"/>
    <property type="match status" value="1"/>
</dbReference>
<dbReference type="PANTHER" id="PTHR30100:SF1">
    <property type="entry name" value="PHOSPHATE ACYLTRANSFERASE"/>
    <property type="match status" value="1"/>
</dbReference>
<dbReference type="UniPathway" id="UPA00085"/>
<dbReference type="GO" id="GO:0006633">
    <property type="term" value="P:fatty acid biosynthetic process"/>
    <property type="evidence" value="ECO:0007669"/>
    <property type="project" value="UniProtKB-UniRule"/>
</dbReference>
<evidence type="ECO:0000256" key="4">
    <source>
        <dbReference type="ARBA" id="ARBA00022679"/>
    </source>
</evidence>
<comment type="similarity">
    <text evidence="10">Belongs to the PlsX family.</text>
</comment>
<comment type="subcellular location">
    <subcellularLocation>
        <location evidence="10">Cytoplasm</location>
    </subcellularLocation>
    <text evidence="10">Associated with the membrane possibly through PlsY.</text>
</comment>
<evidence type="ECO:0000256" key="9">
    <source>
        <dbReference type="ARBA" id="ARBA00046608"/>
    </source>
</evidence>
<dbReference type="RefSeq" id="WP_106090268.1">
    <property type="nucleotide sequence ID" value="NZ_PVNL01000060.1"/>
</dbReference>
<dbReference type="GO" id="GO:0008654">
    <property type="term" value="P:phospholipid biosynthetic process"/>
    <property type="evidence" value="ECO:0007669"/>
    <property type="project" value="UniProtKB-KW"/>
</dbReference>
<organism evidence="11 12">
    <name type="scientific">Enhygromyxa salina</name>
    <dbReference type="NCBI Taxonomy" id="215803"/>
    <lineage>
        <taxon>Bacteria</taxon>
        <taxon>Pseudomonadati</taxon>
        <taxon>Myxococcota</taxon>
        <taxon>Polyangia</taxon>
        <taxon>Nannocystales</taxon>
        <taxon>Nannocystaceae</taxon>
        <taxon>Enhygromyxa</taxon>
    </lineage>
</organism>
<keyword evidence="3 10" id="KW-0444">Lipid biosynthesis</keyword>
<keyword evidence="7 10" id="KW-1208">Phospholipid metabolism</keyword>
<sequence>MAQGRKLRIGLDGFGSDRRPDPEIEAAVRAAKDGLGVELVGDRAVLDAKLAELAALPEGISVAHAPDQIEMDESPARAVRGKPRASLCVAIDRLAAGHVDAVVSAGNSGAILAAALLRLGRLPGVDRPAIATSFPSTSTPGGRTVLLDAGVNVQCKVLNLVQFAVIGAAFSRVETGVVRPRVGVLANGTEVAKGTALTQGTHELLSHDLARRSDAFEFIGYVEPGQLFGDSCDVAVTDGWTGNVLLKLAEAAMHAWPAMLRAALADPATSPRGVQGEHSIAAAIEPALQGVARRLDPESHGGAPLLGVDGAVMICHGAARPRAIQNALLGARRSAESGLTQAVASAIEGHAKLFELARNHR</sequence>
<dbReference type="EMBL" id="PVNL01000060">
    <property type="protein sequence ID" value="PRQ07044.1"/>
    <property type="molecule type" value="Genomic_DNA"/>
</dbReference>
<comment type="subunit">
    <text evidence="9 10">Homodimer. Probably interacts with PlsY.</text>
</comment>
<dbReference type="PIRSF" id="PIRSF002465">
    <property type="entry name" value="Phsphlp_syn_PlsX"/>
    <property type="match status" value="1"/>
</dbReference>
<comment type="catalytic activity">
    <reaction evidence="1 10">
        <text>a fatty acyl-[ACP] + phosphate = an acyl phosphate + holo-[ACP]</text>
        <dbReference type="Rhea" id="RHEA:42292"/>
        <dbReference type="Rhea" id="RHEA-COMP:9685"/>
        <dbReference type="Rhea" id="RHEA-COMP:14125"/>
        <dbReference type="ChEBI" id="CHEBI:43474"/>
        <dbReference type="ChEBI" id="CHEBI:59918"/>
        <dbReference type="ChEBI" id="CHEBI:64479"/>
        <dbReference type="ChEBI" id="CHEBI:138651"/>
        <dbReference type="EC" id="2.3.1.274"/>
    </reaction>
</comment>
<evidence type="ECO:0000256" key="2">
    <source>
        <dbReference type="ARBA" id="ARBA00022490"/>
    </source>
</evidence>
<gene>
    <name evidence="10 11" type="primary">plsX</name>
    <name evidence="11" type="ORF">ENSA7_32680</name>
</gene>
<keyword evidence="4 10" id="KW-0808">Transferase</keyword>
<dbReference type="HAMAP" id="MF_00019">
    <property type="entry name" value="PlsX"/>
    <property type="match status" value="1"/>
</dbReference>
<evidence type="ECO:0000313" key="12">
    <source>
        <dbReference type="Proteomes" id="UP000238823"/>
    </source>
</evidence>
<comment type="caution">
    <text evidence="11">The sequence shown here is derived from an EMBL/GenBank/DDBJ whole genome shotgun (WGS) entry which is preliminary data.</text>
</comment>
<evidence type="ECO:0000256" key="7">
    <source>
        <dbReference type="ARBA" id="ARBA00023264"/>
    </source>
</evidence>
<proteinExistence type="inferred from homology"/>
<evidence type="ECO:0000313" key="11">
    <source>
        <dbReference type="EMBL" id="PRQ07044.1"/>
    </source>
</evidence>
<keyword evidence="11" id="KW-0012">Acyltransferase</keyword>
<comment type="pathway">
    <text evidence="10">Lipid metabolism; phospholipid metabolism.</text>
</comment>
<evidence type="ECO:0000256" key="8">
    <source>
        <dbReference type="ARBA" id="ARBA00024069"/>
    </source>
</evidence>
<dbReference type="GO" id="GO:0043811">
    <property type="term" value="F:phosphate:acyl-[acyl carrier protein] acyltransferase activity"/>
    <property type="evidence" value="ECO:0007669"/>
    <property type="project" value="UniProtKB-UniRule"/>
</dbReference>
<dbReference type="NCBIfam" id="TIGR00182">
    <property type="entry name" value="plsX"/>
    <property type="match status" value="1"/>
</dbReference>
<dbReference type="Proteomes" id="UP000238823">
    <property type="component" value="Unassembled WGS sequence"/>
</dbReference>
<evidence type="ECO:0000256" key="1">
    <source>
        <dbReference type="ARBA" id="ARBA00001232"/>
    </source>
</evidence>
<keyword evidence="6 10" id="KW-0594">Phospholipid biosynthesis</keyword>
<evidence type="ECO:0000256" key="10">
    <source>
        <dbReference type="HAMAP-Rule" id="MF_00019"/>
    </source>
</evidence>
<evidence type="ECO:0000256" key="6">
    <source>
        <dbReference type="ARBA" id="ARBA00023209"/>
    </source>
</evidence>
<dbReference type="EC" id="2.3.1.274" evidence="8 10"/>
<evidence type="ECO:0000256" key="5">
    <source>
        <dbReference type="ARBA" id="ARBA00023098"/>
    </source>
</evidence>
<dbReference type="InterPro" id="IPR003664">
    <property type="entry name" value="FA_synthesis"/>
</dbReference>
<dbReference type="Gene3D" id="3.40.718.10">
    <property type="entry name" value="Isopropylmalate Dehydrogenase"/>
    <property type="match status" value="1"/>
</dbReference>
<dbReference type="OrthoDB" id="9806408at2"/>
<accession>A0A2S9YPM2</accession>
<evidence type="ECO:0000256" key="3">
    <source>
        <dbReference type="ARBA" id="ARBA00022516"/>
    </source>
</evidence>
<comment type="function">
    <text evidence="10">Catalyzes the reversible formation of acyl-phosphate (acyl-PO(4)) from acyl-[acyl-carrier-protein] (acyl-ACP). This enzyme utilizes acyl-ACP as fatty acyl donor, but not acyl-CoA.</text>
</comment>
<dbReference type="GO" id="GO:0005737">
    <property type="term" value="C:cytoplasm"/>
    <property type="evidence" value="ECO:0007669"/>
    <property type="project" value="UniProtKB-SubCell"/>
</dbReference>
<reference evidence="11 12" key="1">
    <citation type="submission" date="2018-03" db="EMBL/GenBank/DDBJ databases">
        <title>Draft Genome Sequences of the Obligatory Marine Myxobacteria Enhygromyxa salina SWB007.</title>
        <authorList>
            <person name="Poehlein A."/>
            <person name="Moghaddam J.A."/>
            <person name="Harms H."/>
            <person name="Alanjari M."/>
            <person name="Koenig G.M."/>
            <person name="Daniel R."/>
            <person name="Schaeberle T.F."/>
        </authorList>
    </citation>
    <scope>NUCLEOTIDE SEQUENCE [LARGE SCALE GENOMIC DNA]</scope>
    <source>
        <strain evidence="11 12">SWB007</strain>
    </source>
</reference>
<dbReference type="InterPro" id="IPR012281">
    <property type="entry name" value="Phospholipid_synth_PlsX-like"/>
</dbReference>
<keyword evidence="2 10" id="KW-0963">Cytoplasm</keyword>
<protein>
    <recommendedName>
        <fullName evidence="8 10">Phosphate acyltransferase</fullName>
        <ecNumber evidence="8 10">2.3.1.274</ecNumber>
    </recommendedName>
    <alternativeName>
        <fullName evidence="10">Acyl-ACP phosphotransacylase</fullName>
    </alternativeName>
    <alternativeName>
        <fullName evidence="10">Acyl-[acyl-carrier-protein]--phosphate acyltransferase</fullName>
    </alternativeName>
    <alternativeName>
        <fullName evidence="10">Phosphate-acyl-ACP acyltransferase</fullName>
    </alternativeName>
</protein>
<dbReference type="AlphaFoldDB" id="A0A2S9YPM2"/>